<dbReference type="InterPro" id="IPR036396">
    <property type="entry name" value="Cyt_P450_sf"/>
</dbReference>
<evidence type="ECO:0000256" key="4">
    <source>
        <dbReference type="ARBA" id="ARBA00022723"/>
    </source>
</evidence>
<keyword evidence="3 8" id="KW-0349">Heme</keyword>
<dbReference type="SUPFAM" id="SSF48264">
    <property type="entry name" value="Cytochrome P450"/>
    <property type="match status" value="1"/>
</dbReference>
<comment type="similarity">
    <text evidence="2 8">Belongs to the cytochrome P450 family.</text>
</comment>
<protein>
    <submittedName>
        <fullName evidence="10">Cytochrome P450</fullName>
    </submittedName>
</protein>
<accession>A0ABN7BE65</accession>
<feature type="compositionally biased region" description="Low complexity" evidence="9">
    <location>
        <begin position="33"/>
        <end position="46"/>
    </location>
</feature>
<dbReference type="PRINTS" id="PR00463">
    <property type="entry name" value="EP450I"/>
</dbReference>
<evidence type="ECO:0000256" key="1">
    <source>
        <dbReference type="ARBA" id="ARBA00001971"/>
    </source>
</evidence>
<evidence type="ECO:0000256" key="2">
    <source>
        <dbReference type="ARBA" id="ARBA00010617"/>
    </source>
</evidence>
<dbReference type="PANTHER" id="PTHR24279">
    <property type="entry name" value="CYTOCHROME P450"/>
    <property type="match status" value="1"/>
</dbReference>
<dbReference type="Proteomes" id="UP001307889">
    <property type="component" value="Chromosome 14"/>
</dbReference>
<dbReference type="Pfam" id="PF00067">
    <property type="entry name" value="p450"/>
    <property type="match status" value="1"/>
</dbReference>
<evidence type="ECO:0000256" key="7">
    <source>
        <dbReference type="ARBA" id="ARBA00023033"/>
    </source>
</evidence>
<evidence type="ECO:0000313" key="11">
    <source>
        <dbReference type="Proteomes" id="UP001307889"/>
    </source>
</evidence>
<dbReference type="InterPro" id="IPR050479">
    <property type="entry name" value="CYP11_CYP27_families"/>
</dbReference>
<reference evidence="10 11" key="1">
    <citation type="submission" date="2023-09" db="EMBL/GenBank/DDBJ databases">
        <title>Nesidiocoris tenuis whole genome shotgun sequence.</title>
        <authorList>
            <person name="Shibata T."/>
            <person name="Shimoda M."/>
            <person name="Kobayashi T."/>
            <person name="Uehara T."/>
        </authorList>
    </citation>
    <scope>NUCLEOTIDE SEQUENCE [LARGE SCALE GENOMIC DNA]</scope>
    <source>
        <strain evidence="10 11">Japan</strain>
    </source>
</reference>
<dbReference type="PROSITE" id="PS00086">
    <property type="entry name" value="CYTOCHROME_P450"/>
    <property type="match status" value="1"/>
</dbReference>
<dbReference type="InterPro" id="IPR001128">
    <property type="entry name" value="Cyt_P450"/>
</dbReference>
<name>A0ABN7BE65_9HEMI</name>
<evidence type="ECO:0000313" key="10">
    <source>
        <dbReference type="EMBL" id="BET02604.1"/>
    </source>
</evidence>
<dbReference type="InterPro" id="IPR017972">
    <property type="entry name" value="Cyt_P450_CS"/>
</dbReference>
<evidence type="ECO:0000256" key="5">
    <source>
        <dbReference type="ARBA" id="ARBA00023002"/>
    </source>
</evidence>
<keyword evidence="5 8" id="KW-0560">Oxidoreductase</keyword>
<keyword evidence="6 8" id="KW-0408">Iron</keyword>
<evidence type="ECO:0000256" key="9">
    <source>
        <dbReference type="SAM" id="MobiDB-lite"/>
    </source>
</evidence>
<evidence type="ECO:0000256" key="3">
    <source>
        <dbReference type="ARBA" id="ARBA00022617"/>
    </source>
</evidence>
<proteinExistence type="inferred from homology"/>
<dbReference type="PANTHER" id="PTHR24279:SF120">
    <property type="entry name" value="CYTOCHROME P450"/>
    <property type="match status" value="1"/>
</dbReference>
<gene>
    <name evidence="10" type="ORF">NTJ_15420</name>
</gene>
<dbReference type="PRINTS" id="PR00385">
    <property type="entry name" value="P450"/>
</dbReference>
<dbReference type="InterPro" id="IPR002401">
    <property type="entry name" value="Cyt_P450_E_grp-I"/>
</dbReference>
<evidence type="ECO:0000256" key="8">
    <source>
        <dbReference type="RuleBase" id="RU000461"/>
    </source>
</evidence>
<comment type="cofactor">
    <cofactor evidence="1">
        <name>heme</name>
        <dbReference type="ChEBI" id="CHEBI:30413"/>
    </cofactor>
</comment>
<keyword evidence="7 8" id="KW-0503">Monooxygenase</keyword>
<keyword evidence="11" id="KW-1185">Reference proteome</keyword>
<keyword evidence="4 8" id="KW-0479">Metal-binding</keyword>
<evidence type="ECO:0000256" key="6">
    <source>
        <dbReference type="ARBA" id="ARBA00023004"/>
    </source>
</evidence>
<organism evidence="10 11">
    <name type="scientific">Nesidiocoris tenuis</name>
    <dbReference type="NCBI Taxonomy" id="355587"/>
    <lineage>
        <taxon>Eukaryota</taxon>
        <taxon>Metazoa</taxon>
        <taxon>Ecdysozoa</taxon>
        <taxon>Arthropoda</taxon>
        <taxon>Hexapoda</taxon>
        <taxon>Insecta</taxon>
        <taxon>Pterygota</taxon>
        <taxon>Neoptera</taxon>
        <taxon>Paraneoptera</taxon>
        <taxon>Hemiptera</taxon>
        <taxon>Heteroptera</taxon>
        <taxon>Panheteroptera</taxon>
        <taxon>Cimicomorpha</taxon>
        <taxon>Miridae</taxon>
        <taxon>Dicyphina</taxon>
        <taxon>Nesidiocoris</taxon>
    </lineage>
</organism>
<sequence length="577" mass="65275">MSQFQLIAVDKSNIDTENRLFHRHPEALRSQQSLTHSTGSSRGTTSNPGQILPSDLKIADLMASRKSGLHCRQLIQVRSGRRCFQSGKISKCAVAATRSSCTPKPFDRIPGPKSLPFIGTTWKYFPIVGSYKTSDLVAANLLKLKEYGPIVREEIVPGTYAVSVFDPADIESVYKAEGRTPARRSHLAVQHYRLSRPQLYNTGGLLPTNGEEWWRLRSAFQKSLSRIQNVRHFLPTADAIMQELMDEVFQRGRDVDDFQTVAARLGLELTWTAMFGKRLGCLADPDELPARLMNAAETTNCSILETDNTERIWRKWKTAAYKRIEDNLSYIESVIVPALLRKQQEVEESKTSPDWEPIGLLDHYFQIPGVDFKDITGMAVDLILGGIDTTSYTSSFLVWHLTQNPRVQELCRDESRRLLDGGVVRPETLADAAYVRAVLKETFRLNPIAIGISRNLAESTVLAGHLVPKDTLVITQNMVACRQAQHFKNPTSFLPERWVKGSEHYTQVSPYLILPFSHGPRTCIARRLAEQNLLTLMLKMMSRYRLEWRGKKELKIVTPLICKPDSPVKISLHSWDC</sequence>
<dbReference type="Gene3D" id="1.10.630.10">
    <property type="entry name" value="Cytochrome P450"/>
    <property type="match status" value="1"/>
</dbReference>
<dbReference type="EMBL" id="AP028922">
    <property type="protein sequence ID" value="BET02604.1"/>
    <property type="molecule type" value="Genomic_DNA"/>
</dbReference>
<feature type="region of interest" description="Disordered" evidence="9">
    <location>
        <begin position="24"/>
        <end position="50"/>
    </location>
</feature>
<dbReference type="CDD" id="cd11054">
    <property type="entry name" value="CYP24A1-like"/>
    <property type="match status" value="1"/>
</dbReference>